<keyword evidence="3" id="KW-1185">Reference proteome</keyword>
<proteinExistence type="predicted"/>
<reference evidence="2 3" key="1">
    <citation type="submission" date="2016-11" db="EMBL/GenBank/DDBJ databases">
        <authorList>
            <person name="Jaros S."/>
            <person name="Januszkiewicz K."/>
            <person name="Wedrychowicz H."/>
        </authorList>
    </citation>
    <scope>NUCLEOTIDE SEQUENCE [LARGE SCALE GENOMIC DNA]</scope>
    <source>
        <strain evidence="2">NCIMB 2154T</strain>
    </source>
</reference>
<dbReference type="KEGG" id="tmar:MARIT_0101"/>
<keyword evidence="1" id="KW-0812">Transmembrane</keyword>
<keyword evidence="1" id="KW-1133">Transmembrane helix</keyword>
<organism evidence="2 3">
    <name type="scientific">Tenacibaculum maritimum NCIMB 2154</name>
    <dbReference type="NCBI Taxonomy" id="1349785"/>
    <lineage>
        <taxon>Bacteria</taxon>
        <taxon>Pseudomonadati</taxon>
        <taxon>Bacteroidota</taxon>
        <taxon>Flavobacteriia</taxon>
        <taxon>Flavobacteriales</taxon>
        <taxon>Flavobacteriaceae</taxon>
        <taxon>Tenacibaculum</taxon>
    </lineage>
</organism>
<dbReference type="EMBL" id="LT634361">
    <property type="protein sequence ID" value="SFZ80022.1"/>
    <property type="molecule type" value="Genomic_DNA"/>
</dbReference>
<dbReference type="Proteomes" id="UP000231564">
    <property type="component" value="Chromosome MARIT"/>
</dbReference>
<accession>A0A2H1E6C0</accession>
<protein>
    <recommendedName>
        <fullName evidence="4">tRNA_anti-like</fullName>
    </recommendedName>
</protein>
<gene>
    <name evidence="2" type="ORF">MARIT_0101</name>
</gene>
<dbReference type="STRING" id="1349785.GCA_000509405_00962"/>
<sequence>MSNKKNKIISIVILAIIIFGAYYGVMQYNKPHVNVEMALTSTKLTPDFLLNDFSTNEEQANLQYLDHVIEINGKISDIDISDGNGIVIFENDEAIGSVRCYLSPKENKKLMTLKAGQDISLKGICTGYLLDVIMIRCIIVKS</sequence>
<evidence type="ECO:0000313" key="2">
    <source>
        <dbReference type="EMBL" id="SFZ80022.1"/>
    </source>
</evidence>
<evidence type="ECO:0000313" key="3">
    <source>
        <dbReference type="Proteomes" id="UP000231564"/>
    </source>
</evidence>
<dbReference type="InterPro" id="IPR024422">
    <property type="entry name" value="Protein_unknown_function_OB"/>
</dbReference>
<dbReference type="AlphaFoldDB" id="A0A2H1E6C0"/>
<keyword evidence="1" id="KW-0472">Membrane</keyword>
<feature type="transmembrane region" description="Helical" evidence="1">
    <location>
        <begin position="7"/>
        <end position="25"/>
    </location>
</feature>
<evidence type="ECO:0000256" key="1">
    <source>
        <dbReference type="SAM" id="Phobius"/>
    </source>
</evidence>
<dbReference type="Pfam" id="PF12869">
    <property type="entry name" value="tRNA_anti-like"/>
    <property type="match status" value="1"/>
</dbReference>
<name>A0A2H1E6C0_9FLAO</name>
<evidence type="ECO:0008006" key="4">
    <source>
        <dbReference type="Google" id="ProtNLM"/>
    </source>
</evidence>